<evidence type="ECO:0000256" key="2">
    <source>
        <dbReference type="ARBA" id="ARBA00022553"/>
    </source>
</evidence>
<dbReference type="PROSITE" id="PS00606">
    <property type="entry name" value="KS3_1"/>
    <property type="match status" value="1"/>
</dbReference>
<dbReference type="PROSITE" id="PS00012">
    <property type="entry name" value="PHOSPHOPANTETHEINE"/>
    <property type="match status" value="1"/>
</dbReference>
<evidence type="ECO:0000256" key="4">
    <source>
        <dbReference type="ARBA" id="ARBA00023315"/>
    </source>
</evidence>
<dbReference type="InterPro" id="IPR018201">
    <property type="entry name" value="Ketoacyl_synth_AS"/>
</dbReference>
<dbReference type="SUPFAM" id="SSF47336">
    <property type="entry name" value="ACP-like"/>
    <property type="match status" value="1"/>
</dbReference>
<feature type="non-terminal residue" evidence="9">
    <location>
        <position position="1901"/>
    </location>
</feature>
<dbReference type="Gene3D" id="3.40.366.10">
    <property type="entry name" value="Malonyl-Coenzyme A Acyl Carrier Protein, domain 2"/>
    <property type="match status" value="2"/>
</dbReference>
<dbReference type="InterPro" id="IPR032821">
    <property type="entry name" value="PKS_assoc"/>
</dbReference>
<dbReference type="PANTHER" id="PTHR43775">
    <property type="entry name" value="FATTY ACID SYNTHASE"/>
    <property type="match status" value="1"/>
</dbReference>
<dbReference type="Pfam" id="PF00109">
    <property type="entry name" value="ketoacyl-synt"/>
    <property type="match status" value="1"/>
</dbReference>
<dbReference type="PANTHER" id="PTHR43775:SF51">
    <property type="entry name" value="INACTIVE PHENOLPHTHIOCEROL SYNTHESIS POLYKETIDE SYNTHASE TYPE I PKS1-RELATED"/>
    <property type="match status" value="1"/>
</dbReference>
<gene>
    <name evidence="9" type="ORF">ACFPIJ_04475</name>
</gene>
<dbReference type="InterPro" id="IPR049900">
    <property type="entry name" value="PKS_mFAS_DH"/>
</dbReference>
<dbReference type="InterPro" id="IPR014031">
    <property type="entry name" value="Ketoacyl_synth_C"/>
</dbReference>
<dbReference type="Gene3D" id="3.40.50.720">
    <property type="entry name" value="NAD(P)-binding Rossmann-like Domain"/>
    <property type="match status" value="1"/>
</dbReference>
<dbReference type="Pfam" id="PF22953">
    <property type="entry name" value="SpnB_Rossmann"/>
    <property type="match status" value="1"/>
</dbReference>
<evidence type="ECO:0000313" key="10">
    <source>
        <dbReference type="Proteomes" id="UP001595912"/>
    </source>
</evidence>
<dbReference type="InterPro" id="IPR049552">
    <property type="entry name" value="PKS_DH_N"/>
</dbReference>
<dbReference type="Pfam" id="PF16197">
    <property type="entry name" value="KAsynt_C_assoc"/>
    <property type="match status" value="1"/>
</dbReference>
<feature type="domain" description="Carrier" evidence="6">
    <location>
        <begin position="932"/>
        <end position="1007"/>
    </location>
</feature>
<dbReference type="InterPro" id="IPR014030">
    <property type="entry name" value="Ketoacyl_synth_N"/>
</dbReference>
<protein>
    <submittedName>
        <fullName evidence="9">SDR family NAD(P)-dependent oxidoreductase</fullName>
    </submittedName>
</protein>
<dbReference type="InterPro" id="IPR057326">
    <property type="entry name" value="KR_dom"/>
</dbReference>
<keyword evidence="4" id="KW-0012">Acyltransferase</keyword>
<name>A0ABV9VP61_9ACTN</name>
<evidence type="ECO:0000259" key="8">
    <source>
        <dbReference type="PROSITE" id="PS52019"/>
    </source>
</evidence>
<dbReference type="Pfam" id="PF02801">
    <property type="entry name" value="Ketoacyl-synt_C"/>
    <property type="match status" value="1"/>
</dbReference>
<dbReference type="SMART" id="SM01294">
    <property type="entry name" value="PKS_PP_betabranch"/>
    <property type="match status" value="1"/>
</dbReference>
<dbReference type="InterPro" id="IPR009081">
    <property type="entry name" value="PP-bd_ACP"/>
</dbReference>
<dbReference type="InterPro" id="IPR013968">
    <property type="entry name" value="PKS_KR"/>
</dbReference>
<dbReference type="InterPro" id="IPR036291">
    <property type="entry name" value="NAD(P)-bd_dom_sf"/>
</dbReference>
<dbReference type="SUPFAM" id="SSF55048">
    <property type="entry name" value="Probable ACP-binding domain of malonyl-CoA ACP transacylase"/>
    <property type="match status" value="1"/>
</dbReference>
<reference evidence="10" key="1">
    <citation type="journal article" date="2019" name="Int. J. Syst. Evol. Microbiol.">
        <title>The Global Catalogue of Microorganisms (GCM) 10K type strain sequencing project: providing services to taxonomists for standard genome sequencing and annotation.</title>
        <authorList>
            <consortium name="The Broad Institute Genomics Platform"/>
            <consortium name="The Broad Institute Genome Sequencing Center for Infectious Disease"/>
            <person name="Wu L."/>
            <person name="Ma J."/>
        </authorList>
    </citation>
    <scope>NUCLEOTIDE SEQUENCE [LARGE SCALE GENOMIC DNA]</scope>
    <source>
        <strain evidence="10">CGMCC 4.7152</strain>
    </source>
</reference>
<dbReference type="SMART" id="SM00826">
    <property type="entry name" value="PKS_DH"/>
    <property type="match status" value="1"/>
</dbReference>
<evidence type="ECO:0000256" key="3">
    <source>
        <dbReference type="ARBA" id="ARBA00022679"/>
    </source>
</evidence>
<dbReference type="InterPro" id="IPR006162">
    <property type="entry name" value="Ppantetheine_attach_site"/>
</dbReference>
<keyword evidence="10" id="KW-1185">Reference proteome</keyword>
<accession>A0ABV9VP61</accession>
<dbReference type="Gene3D" id="3.10.129.110">
    <property type="entry name" value="Polyketide synthase dehydratase"/>
    <property type="match status" value="1"/>
</dbReference>
<dbReference type="InterPro" id="IPR055123">
    <property type="entry name" value="SpnB-like_Rossmann"/>
</dbReference>
<dbReference type="PROSITE" id="PS50075">
    <property type="entry name" value="CARRIER"/>
    <property type="match status" value="1"/>
</dbReference>
<keyword evidence="1" id="KW-0596">Phosphopantetheine</keyword>
<dbReference type="InterPro" id="IPR050091">
    <property type="entry name" value="PKS_NRPS_Biosynth_Enz"/>
</dbReference>
<dbReference type="PROSITE" id="PS52004">
    <property type="entry name" value="KS3_2"/>
    <property type="match status" value="1"/>
</dbReference>
<dbReference type="PROSITE" id="PS52019">
    <property type="entry name" value="PKS_MFAS_DH"/>
    <property type="match status" value="1"/>
</dbReference>
<dbReference type="InterPro" id="IPR014043">
    <property type="entry name" value="Acyl_transferase_dom"/>
</dbReference>
<dbReference type="InterPro" id="IPR042104">
    <property type="entry name" value="PKS_dehydratase_sf"/>
</dbReference>
<feature type="domain" description="Ketosynthase family 3 (KS3)" evidence="7">
    <location>
        <begin position="1026"/>
        <end position="1452"/>
    </location>
</feature>
<comment type="caution">
    <text evidence="9">The sequence shown here is derived from an EMBL/GenBank/DDBJ whole genome shotgun (WGS) entry which is preliminary data.</text>
</comment>
<dbReference type="InterPro" id="IPR049551">
    <property type="entry name" value="PKS_DH_C"/>
</dbReference>
<dbReference type="SMART" id="SM00827">
    <property type="entry name" value="PKS_AT"/>
    <property type="match status" value="1"/>
</dbReference>
<dbReference type="SMART" id="SM00823">
    <property type="entry name" value="PKS_PP"/>
    <property type="match status" value="1"/>
</dbReference>
<feature type="active site" description="Proton donor; for dehydratase activity" evidence="5">
    <location>
        <position position="370"/>
    </location>
</feature>
<dbReference type="InterPro" id="IPR020841">
    <property type="entry name" value="PKS_Beta-ketoAc_synthase_dom"/>
</dbReference>
<dbReference type="InterPro" id="IPR016039">
    <property type="entry name" value="Thiolase-like"/>
</dbReference>
<feature type="active site" description="Proton acceptor; for dehydratase activity" evidence="5">
    <location>
        <position position="202"/>
    </location>
</feature>
<dbReference type="InterPro" id="IPR016036">
    <property type="entry name" value="Malonyl_transacylase_ACP-bd"/>
</dbReference>
<dbReference type="Gene3D" id="3.40.47.10">
    <property type="match status" value="1"/>
</dbReference>
<dbReference type="Pfam" id="PF00698">
    <property type="entry name" value="Acyl_transf_1"/>
    <property type="match status" value="2"/>
</dbReference>
<dbReference type="InterPro" id="IPR016035">
    <property type="entry name" value="Acyl_Trfase/lysoPLipase"/>
</dbReference>
<keyword evidence="2" id="KW-0597">Phosphoprotein</keyword>
<dbReference type="InterPro" id="IPR020807">
    <property type="entry name" value="PKS_DH"/>
</dbReference>
<organism evidence="9 10">
    <name type="scientific">Dactylosporangium cerinum</name>
    <dbReference type="NCBI Taxonomy" id="1434730"/>
    <lineage>
        <taxon>Bacteria</taxon>
        <taxon>Bacillati</taxon>
        <taxon>Actinomycetota</taxon>
        <taxon>Actinomycetes</taxon>
        <taxon>Micromonosporales</taxon>
        <taxon>Micromonosporaceae</taxon>
        <taxon>Dactylosporangium</taxon>
    </lineage>
</organism>
<dbReference type="Pfam" id="PF08659">
    <property type="entry name" value="KR"/>
    <property type="match status" value="1"/>
</dbReference>
<evidence type="ECO:0000256" key="1">
    <source>
        <dbReference type="ARBA" id="ARBA00022450"/>
    </source>
</evidence>
<evidence type="ECO:0000259" key="6">
    <source>
        <dbReference type="PROSITE" id="PS50075"/>
    </source>
</evidence>
<dbReference type="CDD" id="cd08956">
    <property type="entry name" value="KR_3_FAS_SDR_x"/>
    <property type="match status" value="1"/>
</dbReference>
<dbReference type="InterPro" id="IPR020806">
    <property type="entry name" value="PKS_PP-bd"/>
</dbReference>
<dbReference type="SMART" id="SM00822">
    <property type="entry name" value="PKS_KR"/>
    <property type="match status" value="1"/>
</dbReference>
<dbReference type="Gene3D" id="1.10.1200.10">
    <property type="entry name" value="ACP-like"/>
    <property type="match status" value="1"/>
</dbReference>
<dbReference type="SMART" id="SM00825">
    <property type="entry name" value="PKS_KS"/>
    <property type="match status" value="1"/>
</dbReference>
<dbReference type="InterPro" id="IPR036736">
    <property type="entry name" value="ACP-like_sf"/>
</dbReference>
<dbReference type="SUPFAM" id="SSF52151">
    <property type="entry name" value="FabD/lysophospholipase-like"/>
    <property type="match status" value="2"/>
</dbReference>
<feature type="region of interest" description="C-terminal hotdog fold" evidence="5">
    <location>
        <begin position="309"/>
        <end position="461"/>
    </location>
</feature>
<dbReference type="SUPFAM" id="SSF51735">
    <property type="entry name" value="NAD(P)-binding Rossmann-fold domains"/>
    <property type="match status" value="2"/>
</dbReference>
<dbReference type="Proteomes" id="UP001595912">
    <property type="component" value="Unassembled WGS sequence"/>
</dbReference>
<proteinExistence type="predicted"/>
<dbReference type="EMBL" id="JBHSIU010000006">
    <property type="protein sequence ID" value="MFC4997078.1"/>
    <property type="molecule type" value="Genomic_DNA"/>
</dbReference>
<evidence type="ECO:0000259" key="7">
    <source>
        <dbReference type="PROSITE" id="PS52004"/>
    </source>
</evidence>
<dbReference type="Pfam" id="PF21089">
    <property type="entry name" value="PKS_DH_N"/>
    <property type="match status" value="1"/>
</dbReference>
<dbReference type="Pfam" id="PF14765">
    <property type="entry name" value="PS-DH"/>
    <property type="match status" value="1"/>
</dbReference>
<evidence type="ECO:0000256" key="5">
    <source>
        <dbReference type="PROSITE-ProRule" id="PRU01363"/>
    </source>
</evidence>
<keyword evidence="3" id="KW-0808">Transferase</keyword>
<evidence type="ECO:0000313" key="9">
    <source>
        <dbReference type="EMBL" id="MFC4997078.1"/>
    </source>
</evidence>
<dbReference type="Gene3D" id="3.30.70.3290">
    <property type="match status" value="2"/>
</dbReference>
<dbReference type="CDD" id="cd00833">
    <property type="entry name" value="PKS"/>
    <property type="match status" value="1"/>
</dbReference>
<dbReference type="Pfam" id="PF00550">
    <property type="entry name" value="PP-binding"/>
    <property type="match status" value="1"/>
</dbReference>
<dbReference type="InterPro" id="IPR001227">
    <property type="entry name" value="Ac_transferase_dom_sf"/>
</dbReference>
<feature type="region of interest" description="N-terminal hotdog fold" evidence="5">
    <location>
        <begin position="170"/>
        <end position="297"/>
    </location>
</feature>
<feature type="domain" description="PKS/mFAS DH" evidence="8">
    <location>
        <begin position="170"/>
        <end position="461"/>
    </location>
</feature>
<dbReference type="SUPFAM" id="SSF53901">
    <property type="entry name" value="Thiolase-like"/>
    <property type="match status" value="1"/>
</dbReference>
<sequence length="1901" mass="196463">MEPMLAEFERVVRGLSFNAPAVPVVSNVTGLLAGDEVCTAEYWVRHVRAAVRFGDGVRCLHEQGVRVFVELGPGAALTAMVQDNLPETAAERSVFVAGLRREGAEVESLLLALAQAFTAGVAVQWSAMFAGVRTSRVDLPTYAFQRERFWLQPASSVGDVTAAGLGAAGHPLLGAVTALAEGEGVLWTGRLSVRTHPWLADHVMAGAVLFPGTGFVELAACAGQRVDCGVLEELTLTAPLVLSGDSAVQVQVWVGGPQEESGRRPVNIYSRPDNGEDTGDVWVRHATGVLSAAMSAPSFDLTVWPPQGAVAVDIDGLYEGLAETGFGYGPVFQGLQAVWRRDGEVFAEVVLPEPAAQEAGLFGMHPALLDAALHPALLGAGLLKSLLEVEQSDGFGGDDGLRLPFAWSGVSLFAAGAGMLRVRLTLAGDDGLALEVADGAGMPVAMVESLVLRPVTAEQLPAAAGVFGDRLFEVDWVVPAGAAAVSAEARWAVLGPDGSGLVGSGVQQYPDLAALRQAVVDGAPVPDLVLAADIPVSADGEVGVRVRAVTGWVLELVQSWLADDRWGAARLVVLTRDAVAVRAGDGVDVVLASVWGLVRAAQSEHPDRIVLVDVDGRPASWRVLPALLGGDEPQLAIRDGGAVVPRLVRTGLVPRPDTDVSAGFGSGMVLVTGGTGGVGALVARHLVLRHGVRHLVLTSRRGLDAPGAVQLQEELSGLGAQVRVVACDVADRDAVAALLAGVAGDRPLTAVVHAAGVLDDGVVSALTPQRVDAVLRPKADGAWHLHELTRDMDLSAFVLFSSVAGTLGSAGQGNYAAANAFLDGLAQARRAAGLPGVSLAWGSWGDSDPGRTLSAQQGLELFDTAVLAGLSAPAHLVPALLDTKTLRGAGPVPALLRALVRRPVRRMQATASAGESMLARRLTGIPATERQAVVLDVVRGEIAMVLGHATAAAVDPDRAFTEAGFDSLTAVELRNRLGAVTGLRLPATLVFDHPNPAALAAFLTGQVAGTAGAASVAVAPVSVSVDEPIAIVSMACRLPGGVRSPEELWDLVASGGDGISEWPTDRGWDVEGLFDPDPDRPGTSYVRDGGFLYDAADFDAGFFRISPREALAMDPQQRLLLEAAWETFERAGIDPGSVKGTDTGVFVGHISQGYTELLLNLGQSLEGLRLTGSTASVASGRLAYTFGLEGPAVTVDTACSSSLVALHLACQSLRQGESSLALAGGVTVLASPVVFVEFSRQRGLAADGRCKSFAGAADGTGWSEGVGLLLLERLSDARRNGHQVLAVIRGSAVNQDGASNGLTAPNGPSQQRVIRQALANARLSPTDVDAVEAHGTGTMLGDPIEAQALLEVYGQERDDREPLYLGSLKSNIGHTQATAGVAGVIKMVMAMQAGVLPQTLHVDEPTPHVDWSSGAVELLTEARSWPESGRPRRAGVSSFGVSGTNAHMILEQAPNKADQEPDLVSGESLPVLAGSLPVVPWVLSGRSAAALAGQAERLRALIGGAGSGFGLSDVGFSLAGSRAVFEHRAVVVAGDREGFLDGLGALARGEAGPNTVGGVVSGPAKCVFVFPGQGSQWAGMGVELLDSSPVFAAWMAECEKALAPFVDWSLSEVLRGAPGAPGLDRVDVVQPALFAVMVSLAQVWRAAGVVPAAVVGHSQGEIAAAFVAGGLSLADAAKVVALRSRALAGLAGGGGMVAVGLSKEQVLARLERWAGALSLAAVNGPASVVVSGRPEELEEFVAVCQADGVRTRSIPVDYASHSPQIESIQELLLEMLADVAPVSGGVPFYSTVTGGVLDTAGLDAGYWYRNLRQTVEFGDTVGVLLAEGCRVFLEVSPHQVLTGGIQESFDAVLAVPAEGTVLGSLRRDESDVQRLLLSMAQAFTAGVAVQWPAVFSAVPAV</sequence>